<keyword evidence="1" id="KW-0472">Membrane</keyword>
<name>A0A927K499_9ACTN</name>
<dbReference type="RefSeq" id="WP_192143526.1">
    <property type="nucleotide sequence ID" value="NZ_JACYXZ010000003.1"/>
</dbReference>
<evidence type="ECO:0000256" key="1">
    <source>
        <dbReference type="SAM" id="Phobius"/>
    </source>
</evidence>
<dbReference type="InterPro" id="IPR028994">
    <property type="entry name" value="Integrin_alpha_N"/>
</dbReference>
<dbReference type="AlphaFoldDB" id="A0A927K499"/>
<feature type="transmembrane region" description="Helical" evidence="1">
    <location>
        <begin position="44"/>
        <end position="65"/>
    </location>
</feature>
<sequence>MSTHERDPIFESLDRLAGLADADLVGDRMPDIRRRVRANRRRRAVGAVAAAAVLAAGGLGLSQALPDQRSAPPVTERGGTPWQQIDIEAVPDDAGQVVIRYFVTGESTGYVDAETGEASDYTGPAATEVRFDGRVVARSEQDGLACDPDGVLKASTTEFHGDEPLVVNDVTGGEHTILVEASYCAGGELVESTETRVVTTEDSSLVTFDELDADLDGDGTDETVQVQVYESGTAPAQLLRVDWGTGETTSAPLLGTMERSPLEPVDLDGDGDLEVVVFGGGGETSEWNVFQAAPDTMDEVRTVDAAGGSASLSSDGGPGGWQTHLGADGFVSYRLEDPTTTQFPAPVEVRAWSLSGSTFTRSAESTSQCVTFQPTFVLGPC</sequence>
<keyword evidence="1" id="KW-1133">Transmembrane helix</keyword>
<proteinExistence type="predicted"/>
<gene>
    <name evidence="2" type="ORF">IE331_11195</name>
</gene>
<comment type="caution">
    <text evidence="2">The sequence shown here is derived from an EMBL/GenBank/DDBJ whole genome shotgun (WGS) entry which is preliminary data.</text>
</comment>
<evidence type="ECO:0000313" key="3">
    <source>
        <dbReference type="Proteomes" id="UP000616839"/>
    </source>
</evidence>
<accession>A0A927K499</accession>
<protein>
    <submittedName>
        <fullName evidence="2">Uncharacterized protein</fullName>
    </submittedName>
</protein>
<evidence type="ECO:0000313" key="2">
    <source>
        <dbReference type="EMBL" id="MBD8870189.1"/>
    </source>
</evidence>
<dbReference type="SUPFAM" id="SSF69318">
    <property type="entry name" value="Integrin alpha N-terminal domain"/>
    <property type="match status" value="1"/>
</dbReference>
<keyword evidence="3" id="KW-1185">Reference proteome</keyword>
<reference evidence="2" key="1">
    <citation type="submission" date="2020-09" db="EMBL/GenBank/DDBJ databases">
        <title>Nocardioides sp. strain MJB4 16S ribosomal RNA gene Genome sequencing and assembly.</title>
        <authorList>
            <person name="Kim I."/>
        </authorList>
    </citation>
    <scope>NUCLEOTIDE SEQUENCE</scope>
    <source>
        <strain evidence="2">MJB4</strain>
    </source>
</reference>
<dbReference type="EMBL" id="JACYXZ010000003">
    <property type="protein sequence ID" value="MBD8870189.1"/>
    <property type="molecule type" value="Genomic_DNA"/>
</dbReference>
<dbReference type="Proteomes" id="UP000616839">
    <property type="component" value="Unassembled WGS sequence"/>
</dbReference>
<organism evidence="2 3">
    <name type="scientific">Nocardioides donggukensis</name>
    <dbReference type="NCBI Taxonomy" id="2774019"/>
    <lineage>
        <taxon>Bacteria</taxon>
        <taxon>Bacillati</taxon>
        <taxon>Actinomycetota</taxon>
        <taxon>Actinomycetes</taxon>
        <taxon>Propionibacteriales</taxon>
        <taxon>Nocardioidaceae</taxon>
        <taxon>Nocardioides</taxon>
    </lineage>
</organism>
<keyword evidence="1" id="KW-0812">Transmembrane</keyword>